<evidence type="ECO:0000256" key="1">
    <source>
        <dbReference type="SAM" id="MobiDB-lite"/>
    </source>
</evidence>
<protein>
    <submittedName>
        <fullName evidence="4">Serpin domain-containing protein</fullName>
    </submittedName>
</protein>
<feature type="region of interest" description="Disordered" evidence="1">
    <location>
        <begin position="519"/>
        <end position="568"/>
    </location>
</feature>
<dbReference type="WBParaSite" id="PgR079_g022_t02">
    <property type="protein sequence ID" value="PgR079_g022_t02"/>
    <property type="gene ID" value="PgR079_g022"/>
</dbReference>
<dbReference type="InterPro" id="IPR036186">
    <property type="entry name" value="Serpin_sf"/>
</dbReference>
<keyword evidence="3" id="KW-1185">Reference proteome</keyword>
<dbReference type="InterPro" id="IPR042185">
    <property type="entry name" value="Serpin_sf_2"/>
</dbReference>
<evidence type="ECO:0000313" key="4">
    <source>
        <dbReference type="WBParaSite" id="PgR079_g022_t02"/>
    </source>
</evidence>
<feature type="compositionally biased region" description="Basic and acidic residues" evidence="1">
    <location>
        <begin position="461"/>
        <end position="478"/>
    </location>
</feature>
<name>A0A915C1W2_PARUN</name>
<dbReference type="InterPro" id="IPR023796">
    <property type="entry name" value="Serpin_dom"/>
</dbReference>
<feature type="compositionally biased region" description="Basic and acidic residues" evidence="1">
    <location>
        <begin position="536"/>
        <end position="547"/>
    </location>
</feature>
<dbReference type="Gene3D" id="3.30.497.10">
    <property type="entry name" value="Antithrombin, subunit I, domain 2"/>
    <property type="match status" value="1"/>
</dbReference>
<feature type="region of interest" description="Disordered" evidence="1">
    <location>
        <begin position="603"/>
        <end position="798"/>
    </location>
</feature>
<organism evidence="3 4">
    <name type="scientific">Parascaris univalens</name>
    <name type="common">Nematode worm</name>
    <dbReference type="NCBI Taxonomy" id="6257"/>
    <lineage>
        <taxon>Eukaryota</taxon>
        <taxon>Metazoa</taxon>
        <taxon>Ecdysozoa</taxon>
        <taxon>Nematoda</taxon>
        <taxon>Chromadorea</taxon>
        <taxon>Rhabditida</taxon>
        <taxon>Spirurina</taxon>
        <taxon>Ascaridomorpha</taxon>
        <taxon>Ascaridoidea</taxon>
        <taxon>Ascarididae</taxon>
        <taxon>Parascaris</taxon>
    </lineage>
</organism>
<dbReference type="Proteomes" id="UP000887569">
    <property type="component" value="Unplaced"/>
</dbReference>
<feature type="compositionally biased region" description="Basic residues" evidence="1">
    <location>
        <begin position="638"/>
        <end position="715"/>
    </location>
</feature>
<dbReference type="AlphaFoldDB" id="A0A915C1W2"/>
<dbReference type="Pfam" id="PF00079">
    <property type="entry name" value="Serpin"/>
    <property type="match status" value="1"/>
</dbReference>
<accession>A0A915C1W2</accession>
<feature type="domain" description="Serpin" evidence="2">
    <location>
        <begin position="96"/>
        <end position="390"/>
    </location>
</feature>
<evidence type="ECO:0000259" key="2">
    <source>
        <dbReference type="Pfam" id="PF00079"/>
    </source>
</evidence>
<dbReference type="Gene3D" id="2.30.39.10">
    <property type="entry name" value="Alpha-1-antitrypsin, domain 1"/>
    <property type="match status" value="1"/>
</dbReference>
<feature type="region of interest" description="Disordered" evidence="1">
    <location>
        <begin position="450"/>
        <end position="480"/>
    </location>
</feature>
<feature type="compositionally biased region" description="Polar residues" evidence="1">
    <location>
        <begin position="548"/>
        <end position="560"/>
    </location>
</feature>
<sequence length="920" mass="104947">MTRMKFASNIRSTSTIPFSKCLFVFLMATPDGPINGPGVDTPAGRVIEASLRSSSPWHKATWGDWEFLPLIDFGVTLLRRLPSKKLNTTYMSSDELEKCRHTSERSNASLCPLQILRGFGALHLLASGKTEKAISDIITKALSGFVIMKRMDIQQELADLYNLFFDPLGCAVIRIYFEDNHIFPYNEALLKMIDERYMEKKKEQKNASDEEVEKKRVVDAVCFAMNPDGKTTVALMENDLMRATRGKIKYVIRHDLAPNWYTRLVLITAFDGTFYWHPPAPVELKLANFYESFTRNPQFRSVVNAYLCDGFFRTCLTNRGVRVVELISEDPFLKMYIFQPTKHEFSKKFMKEISSEYVQHCIDELPNEVEQHKLLIPQFTIVSPLSLRPAFDKPTALFHRPSPFPRAWRIFSPQKAEFSKIVGEPKYLGATYIFPLWDHYHKTKFSLRVGQPEKQPQQVEKSLHQKNQTEDKTQKDEYPTSAMQINKAIAKIAIITRPTHSGESKSRIFLGIFEEENGDAFGGRESNAKANSEGGGDQKSHRPDKTKCQISQRPQAPHSTLRTDDVKNEANVIAPLQKAEPRTAATQKTVGEQPASLLVLSATQRHSASYHPPDVAAPSQSLSKRRPTAPPQSATHISRSHRSSRRSRRSSRSSRRSHRSNRSSRRSRRSNRSSRRSRRSNRSLRRSHRSNRSLRRFHRSNRSARSSRKSPHPIKKPVNQNIKDDMASTQSYSQPEADISKRTVNMQAGGLERQSTKESGEVRIGKTQTEDQSEKADVVRDNQGSSAANERTETFRSDTRQTAGVDFIVEDAQMDDGTTNNKNLEALRRATEAAPIPREKQDRSIHLEFDETPNIASRYKPCEVQLNDSQYDININTPFLYIVVACKQGQTFLITMGRFVSYFRIFHLSHLMKSGKLKSH</sequence>
<proteinExistence type="predicted"/>
<evidence type="ECO:0000313" key="3">
    <source>
        <dbReference type="Proteomes" id="UP000887569"/>
    </source>
</evidence>
<reference evidence="4" key="1">
    <citation type="submission" date="2022-11" db="UniProtKB">
        <authorList>
            <consortium name="WormBaseParasite"/>
        </authorList>
    </citation>
    <scope>IDENTIFICATION</scope>
</reference>
<feature type="compositionally biased region" description="Basic and acidic residues" evidence="1">
    <location>
        <begin position="754"/>
        <end position="780"/>
    </location>
</feature>
<dbReference type="SUPFAM" id="SSF56574">
    <property type="entry name" value="Serpins"/>
    <property type="match status" value="1"/>
</dbReference>
<dbReference type="InterPro" id="IPR042178">
    <property type="entry name" value="Serpin_sf_1"/>
</dbReference>